<dbReference type="EMBL" id="JAVDRL010000012">
    <property type="protein sequence ID" value="MDR6533321.1"/>
    <property type="molecule type" value="Genomic_DNA"/>
</dbReference>
<dbReference type="RefSeq" id="WP_310034175.1">
    <property type="nucleotide sequence ID" value="NZ_JAVDRL010000012.1"/>
</dbReference>
<evidence type="ECO:0000313" key="1">
    <source>
        <dbReference type="EMBL" id="MDR6533321.1"/>
    </source>
</evidence>
<dbReference type="Gene3D" id="2.40.50.420">
    <property type="entry name" value="Envelope glycoprotein gp160, DUF2291, alpha/beta domain"/>
    <property type="match status" value="1"/>
</dbReference>
<dbReference type="Pfam" id="PF10054">
    <property type="entry name" value="DUF2291"/>
    <property type="match status" value="1"/>
</dbReference>
<proteinExistence type="predicted"/>
<protein>
    <submittedName>
        <fullName evidence="1">Lipoprotein</fullName>
    </submittedName>
</protein>
<evidence type="ECO:0000313" key="2">
    <source>
        <dbReference type="Proteomes" id="UP001262754"/>
    </source>
</evidence>
<accession>A0ABU1N5E6</accession>
<keyword evidence="1" id="KW-0449">Lipoprotein</keyword>
<sequence length="228" mass="23808">MAQRGKAARDSIAQRRVGLALALVVLPVLAGCKVVPLAVDRAARERLAGAFDAGRYVDALWDAQAAPYWTKVAAPLPELAAAFDQDLDAAGARNGRRAGDGSPWTFVAKGRGVVAGVDTTARAGRVIVAMPAARGQARDVQIQVGPVVSGSTLRDSLPFVTFNDFSNQIAYAEVGGAMSRRAVVQARPVAQGLKVGDPVAFVGAFALSKADDPIVLTPVRLERAPAER</sequence>
<reference evidence="1 2" key="1">
    <citation type="submission" date="2023-07" db="EMBL/GenBank/DDBJ databases">
        <title>Sorghum-associated microbial communities from plants grown in Nebraska, USA.</title>
        <authorList>
            <person name="Schachtman D."/>
        </authorList>
    </citation>
    <scope>NUCLEOTIDE SEQUENCE [LARGE SCALE GENOMIC DNA]</scope>
    <source>
        <strain evidence="1 2">DS2154</strain>
    </source>
</reference>
<keyword evidence="2" id="KW-1185">Reference proteome</keyword>
<dbReference type="InterPro" id="IPR014582">
    <property type="entry name" value="UCP033535_lipo"/>
</dbReference>
<name>A0ABU1N5E6_9CAUL</name>
<dbReference type="SUPFAM" id="SSF141318">
    <property type="entry name" value="TM0957-like"/>
    <property type="match status" value="1"/>
</dbReference>
<dbReference type="Gene3D" id="1.10.10.1260">
    <property type="entry name" value="Envelope glycoprotein gp160, DUF2291, helical domain"/>
    <property type="match status" value="1"/>
</dbReference>
<organism evidence="1 2">
    <name type="scientific">Caulobacter rhizosphaerae</name>
    <dbReference type="NCBI Taxonomy" id="2010972"/>
    <lineage>
        <taxon>Bacteria</taxon>
        <taxon>Pseudomonadati</taxon>
        <taxon>Pseudomonadota</taxon>
        <taxon>Alphaproteobacteria</taxon>
        <taxon>Caulobacterales</taxon>
        <taxon>Caulobacteraceae</taxon>
        <taxon>Caulobacter</taxon>
    </lineage>
</organism>
<dbReference type="Proteomes" id="UP001262754">
    <property type="component" value="Unassembled WGS sequence"/>
</dbReference>
<comment type="caution">
    <text evidence="1">The sequence shown here is derived from an EMBL/GenBank/DDBJ whole genome shotgun (WGS) entry which is preliminary data.</text>
</comment>
<gene>
    <name evidence="1" type="ORF">J2800_004083</name>
</gene>
<dbReference type="PIRSF" id="PIRSF033535">
    <property type="entry name" value="UCP033535_plp"/>
    <property type="match status" value="1"/>
</dbReference>
<dbReference type="PROSITE" id="PS51257">
    <property type="entry name" value="PROKAR_LIPOPROTEIN"/>
    <property type="match status" value="1"/>
</dbReference>
<dbReference type="InterPro" id="IPR036215">
    <property type="entry name" value="TM0957-like_sf"/>
</dbReference>